<protein>
    <submittedName>
        <fullName evidence="1">Uncharacterized protein</fullName>
    </submittedName>
</protein>
<proteinExistence type="predicted"/>
<comment type="caution">
    <text evidence="1">The sequence shown here is derived from an EMBL/GenBank/DDBJ whole genome shotgun (WGS) entry which is preliminary data.</text>
</comment>
<evidence type="ECO:0000313" key="1">
    <source>
        <dbReference type="EMBL" id="KAG8636648.1"/>
    </source>
</evidence>
<gene>
    <name evidence="1" type="ORF">MANES_15G019050v8</name>
</gene>
<dbReference type="Proteomes" id="UP000091857">
    <property type="component" value="Chromosome 15"/>
</dbReference>
<accession>A0ACB7GAV4</accession>
<name>A0ACB7GAV4_MANES</name>
<evidence type="ECO:0000313" key="2">
    <source>
        <dbReference type="Proteomes" id="UP000091857"/>
    </source>
</evidence>
<reference evidence="2" key="1">
    <citation type="journal article" date="2016" name="Nat. Biotechnol.">
        <title>Sequencing wild and cultivated cassava and related species reveals extensive interspecific hybridization and genetic diversity.</title>
        <authorList>
            <person name="Bredeson J.V."/>
            <person name="Lyons J.B."/>
            <person name="Prochnik S.E."/>
            <person name="Wu G.A."/>
            <person name="Ha C.M."/>
            <person name="Edsinger-Gonzales E."/>
            <person name="Grimwood J."/>
            <person name="Schmutz J."/>
            <person name="Rabbi I.Y."/>
            <person name="Egesi C."/>
            <person name="Nauluvula P."/>
            <person name="Lebot V."/>
            <person name="Ndunguru J."/>
            <person name="Mkamilo G."/>
            <person name="Bart R.S."/>
            <person name="Setter T.L."/>
            <person name="Gleadow R.M."/>
            <person name="Kulakow P."/>
            <person name="Ferguson M.E."/>
            <person name="Rounsley S."/>
            <person name="Rokhsar D.S."/>
        </authorList>
    </citation>
    <scope>NUCLEOTIDE SEQUENCE [LARGE SCALE GENOMIC DNA]</scope>
    <source>
        <strain evidence="2">cv. AM560-2</strain>
    </source>
</reference>
<organism evidence="1 2">
    <name type="scientific">Manihot esculenta</name>
    <name type="common">Cassava</name>
    <name type="synonym">Jatropha manihot</name>
    <dbReference type="NCBI Taxonomy" id="3983"/>
    <lineage>
        <taxon>Eukaryota</taxon>
        <taxon>Viridiplantae</taxon>
        <taxon>Streptophyta</taxon>
        <taxon>Embryophyta</taxon>
        <taxon>Tracheophyta</taxon>
        <taxon>Spermatophyta</taxon>
        <taxon>Magnoliopsida</taxon>
        <taxon>eudicotyledons</taxon>
        <taxon>Gunneridae</taxon>
        <taxon>Pentapetalae</taxon>
        <taxon>rosids</taxon>
        <taxon>fabids</taxon>
        <taxon>Malpighiales</taxon>
        <taxon>Euphorbiaceae</taxon>
        <taxon>Crotonoideae</taxon>
        <taxon>Manihoteae</taxon>
        <taxon>Manihot</taxon>
    </lineage>
</organism>
<sequence length="121" mass="13294">MTDSLSCDDPIIKLDISGAAGHSAKKLLLALLLLVISTKTSISYSFSFPRGRRAEPSQRSPIAKFCRLSLSFLLDNNASSDSFTRPLYKLPPPTCHLSMPLPTASTSNRTLFHARALVHFF</sequence>
<dbReference type="EMBL" id="CM004401">
    <property type="protein sequence ID" value="KAG8636648.1"/>
    <property type="molecule type" value="Genomic_DNA"/>
</dbReference>
<keyword evidence="2" id="KW-1185">Reference proteome</keyword>